<accession>A0ABP0E8Z4</accession>
<feature type="domain" description="SAM" evidence="7">
    <location>
        <begin position="235"/>
        <end position="300"/>
    </location>
</feature>
<dbReference type="PROSITE" id="PS50105">
    <property type="entry name" value="SAM_DOMAIN"/>
    <property type="match status" value="1"/>
</dbReference>
<feature type="domain" description="SH3" evidence="5">
    <location>
        <begin position="4"/>
        <end position="68"/>
    </location>
</feature>
<dbReference type="InterPro" id="IPR011993">
    <property type="entry name" value="PH-like_dom_sf"/>
</dbReference>
<dbReference type="PROSITE" id="PS50002">
    <property type="entry name" value="SH3"/>
    <property type="match status" value="1"/>
</dbReference>
<keyword evidence="2" id="KW-0597">Phosphoprotein</keyword>
<dbReference type="CDD" id="cd13316">
    <property type="entry name" value="PH_Boi"/>
    <property type="match status" value="1"/>
</dbReference>
<dbReference type="PANTHER" id="PTHR22902">
    <property type="entry name" value="SESQUIPEDALIAN"/>
    <property type="match status" value="1"/>
</dbReference>
<feature type="compositionally biased region" description="Polar residues" evidence="4">
    <location>
        <begin position="931"/>
        <end position="959"/>
    </location>
</feature>
<dbReference type="Gene3D" id="2.30.30.40">
    <property type="entry name" value="SH3 Domains"/>
    <property type="match status" value="1"/>
</dbReference>
<feature type="region of interest" description="Disordered" evidence="4">
    <location>
        <begin position="300"/>
        <end position="546"/>
    </location>
</feature>
<evidence type="ECO:0000256" key="3">
    <source>
        <dbReference type="PROSITE-ProRule" id="PRU00192"/>
    </source>
</evidence>
<dbReference type="InterPro" id="IPR036028">
    <property type="entry name" value="SH3-like_dom_sf"/>
</dbReference>
<feature type="compositionally biased region" description="Polar residues" evidence="4">
    <location>
        <begin position="361"/>
        <end position="385"/>
    </location>
</feature>
<evidence type="ECO:0000259" key="6">
    <source>
        <dbReference type="PROSITE" id="PS50003"/>
    </source>
</evidence>
<dbReference type="Pfam" id="PF00018">
    <property type="entry name" value="SH3_1"/>
    <property type="match status" value="1"/>
</dbReference>
<reference evidence="8 9" key="1">
    <citation type="submission" date="2024-01" db="EMBL/GenBank/DDBJ databases">
        <authorList>
            <consortium name="Genoscope - CEA"/>
            <person name="William W."/>
        </authorList>
    </citation>
    <scope>NUCLEOTIDE SEQUENCE [LARGE SCALE GENOMIC DNA]</scope>
    <source>
        <strain evidence="8 9">29B2s-10</strain>
    </source>
</reference>
<feature type="compositionally biased region" description="Polar residues" evidence="4">
    <location>
        <begin position="851"/>
        <end position="861"/>
    </location>
</feature>
<name>A0ABP0E8Z4_9ASCO</name>
<dbReference type="Proteomes" id="UP001497600">
    <property type="component" value="Chromosome C"/>
</dbReference>
<evidence type="ECO:0000259" key="5">
    <source>
        <dbReference type="PROSITE" id="PS50002"/>
    </source>
</evidence>
<feature type="compositionally biased region" description="Low complexity" evidence="4">
    <location>
        <begin position="122"/>
        <end position="141"/>
    </location>
</feature>
<feature type="compositionally biased region" description="Basic and acidic residues" evidence="4">
    <location>
        <begin position="186"/>
        <end position="199"/>
    </location>
</feature>
<proteinExistence type="predicted"/>
<dbReference type="InterPro" id="IPR001849">
    <property type="entry name" value="PH_domain"/>
</dbReference>
<evidence type="ECO:0000313" key="9">
    <source>
        <dbReference type="Proteomes" id="UP001497600"/>
    </source>
</evidence>
<dbReference type="InterPro" id="IPR001452">
    <property type="entry name" value="SH3_domain"/>
</dbReference>
<dbReference type="PROSITE" id="PS50003">
    <property type="entry name" value="PH_DOMAIN"/>
    <property type="match status" value="1"/>
</dbReference>
<feature type="compositionally biased region" description="Polar residues" evidence="4">
    <location>
        <begin position="434"/>
        <end position="474"/>
    </location>
</feature>
<dbReference type="PANTHER" id="PTHR22902:SF27">
    <property type="entry name" value="PLECKSTRIN HOMOLOGY DOMAIN-CONTAINING FAMILY A MEMBER 3"/>
    <property type="match status" value="1"/>
</dbReference>
<evidence type="ECO:0000259" key="7">
    <source>
        <dbReference type="PROSITE" id="PS50105"/>
    </source>
</evidence>
<dbReference type="SMART" id="SM00326">
    <property type="entry name" value="SH3"/>
    <property type="match status" value="1"/>
</dbReference>
<feature type="compositionally biased region" description="Polar residues" evidence="4">
    <location>
        <begin position="302"/>
        <end position="312"/>
    </location>
</feature>
<dbReference type="SMART" id="SM00233">
    <property type="entry name" value="PH"/>
    <property type="match status" value="1"/>
</dbReference>
<feature type="region of interest" description="Disordered" evidence="4">
    <location>
        <begin position="837"/>
        <end position="977"/>
    </location>
</feature>
<dbReference type="Gene3D" id="1.10.150.50">
    <property type="entry name" value="Transcription Factor, Ets-1"/>
    <property type="match status" value="1"/>
</dbReference>
<keyword evidence="9" id="KW-1185">Reference proteome</keyword>
<evidence type="ECO:0000256" key="1">
    <source>
        <dbReference type="ARBA" id="ARBA00022443"/>
    </source>
</evidence>
<feature type="region of interest" description="Disordered" evidence="4">
    <location>
        <begin position="569"/>
        <end position="612"/>
    </location>
</feature>
<dbReference type="SUPFAM" id="SSF47769">
    <property type="entry name" value="SAM/Pointed domain"/>
    <property type="match status" value="1"/>
</dbReference>
<feature type="region of interest" description="Disordered" evidence="4">
    <location>
        <begin position="621"/>
        <end position="640"/>
    </location>
</feature>
<feature type="compositionally biased region" description="Basic residues" evidence="4">
    <location>
        <begin position="485"/>
        <end position="502"/>
    </location>
</feature>
<evidence type="ECO:0000256" key="4">
    <source>
        <dbReference type="SAM" id="MobiDB-lite"/>
    </source>
</evidence>
<dbReference type="Pfam" id="PF07647">
    <property type="entry name" value="SAM_2"/>
    <property type="match status" value="1"/>
</dbReference>
<evidence type="ECO:0000256" key="2">
    <source>
        <dbReference type="ARBA" id="ARBA00022553"/>
    </source>
</evidence>
<feature type="compositionally biased region" description="Polar residues" evidence="4">
    <location>
        <begin position="142"/>
        <end position="159"/>
    </location>
</feature>
<dbReference type="Pfam" id="PF00169">
    <property type="entry name" value="PH"/>
    <property type="match status" value="1"/>
</dbReference>
<feature type="compositionally biased region" description="Low complexity" evidence="4">
    <location>
        <begin position="881"/>
        <end position="892"/>
    </location>
</feature>
<evidence type="ECO:0000313" key="8">
    <source>
        <dbReference type="EMBL" id="CAK7900026.1"/>
    </source>
</evidence>
<dbReference type="InterPro" id="IPR013761">
    <property type="entry name" value="SAM/pointed_sf"/>
</dbReference>
<gene>
    <name evidence="8" type="primary">BOI2</name>
    <name evidence="8" type="ORF">CAAN4_C05402</name>
</gene>
<dbReference type="Gene3D" id="2.30.29.30">
    <property type="entry name" value="Pleckstrin-homology domain (PH domain)/Phosphotyrosine-binding domain (PTB)"/>
    <property type="match status" value="1"/>
</dbReference>
<dbReference type="SUPFAM" id="SSF50044">
    <property type="entry name" value="SH3-domain"/>
    <property type="match status" value="1"/>
</dbReference>
<dbReference type="SUPFAM" id="SSF50729">
    <property type="entry name" value="PH domain-like"/>
    <property type="match status" value="1"/>
</dbReference>
<dbReference type="CDD" id="cd09535">
    <property type="entry name" value="SAM_BOI-like_fungal"/>
    <property type="match status" value="1"/>
</dbReference>
<keyword evidence="1 3" id="KW-0728">SH3 domain</keyword>
<feature type="compositionally biased region" description="Polar residues" evidence="4">
    <location>
        <begin position="893"/>
        <end position="916"/>
    </location>
</feature>
<protein>
    <submittedName>
        <fullName evidence="8">Protein Boi2p</fullName>
    </submittedName>
</protein>
<feature type="region of interest" description="Disordered" evidence="4">
    <location>
        <begin position="175"/>
        <end position="233"/>
    </location>
</feature>
<sequence length="1036" mass="113939">MSSVSGSIYLCVKQFNARLGDELNLKIGDKVEVLADDSEYNDGWYMGRNLLTNDVGLYPKTFTQLLHTPKNPENTLLRSRSRRVASSTSINKLAENVSSLSLNAPPTPPQKDTYFQGDSKNESTSSFNNSYNNSTNGSSSNILKSNEKSSNGSDSTTTKPVVHRTMSEIDMALKELQDRSSPPKPGEGRNDKVQHEQHHVPPTPPQKQPSHPQHRRENSTQSLTEDLDPTEAATWTPKQVSSYFAIVLGFDLEIAGKFARHKITGTILFELDLTHLKELDIDSFGTRFEVYKEIEKLKLASKSGTNHNSNETTKLESPDKSFPYKKKDELEEESNNGRARPHSQLMPPAAVTGGNDRPTRENSSYNKSHQRQRSQSLENISSQFDVRTPKADKRRSVVITPQQSFLSPRKAPEPPSHQSPLNKSFKFGAHENSPDVSSGNIYNTRNNAPNTGLGISTNGLSRPASSIYDNSINSHNRKESGSSQTRHRRNSSVASGHHRRHSSLFSFLSTGEDLTINGDKTPKAQKTTSDDYFRQKGVNGALTSPANIKSESRKKLGFETLEEPIDIDKATLSPKKSKSVSYRTAEDTKSPRPLSKEGEDKRSVSDSNAISRLKTLRTSSTQNFRSLTSSKKSKTSAFQEGIRQITPDEAIKSANFSGWMSKKSGSNIGWRSRYFTLHGTRLSYFTSLRDKRERGLIDITAHKVLPINTDDSTNNNDKYIAMYASSTGFGRYCFKIVPPAPGFKKGLTFTQPKTHYFAVETQEDMRGWLKALMTATIDIDDTVPVVSSCATPTVTLSKAQEMLARAREETKLKDEELRAQGYFRDGFDHDYANMSTNTGDTTVTTYDPAATSRTSLNNSSYEQHDYTSEENSPLVDSLERLPSSKSNPKLSLDTTSRSASTGGHSSRTPTTPSQGGFASPYLLASGLLSPKSGNGNHSTTSVPQSSSRTNSPSVTTTGLDTGVEAGAGSGSATPSTSKYEYFPIVETTPKSIFSNSNGRIVSGGSSLARKKSDKMMAYSNDGSGNHSFVIKQKSNK</sequence>
<feature type="region of interest" description="Disordered" evidence="4">
    <location>
        <begin position="97"/>
        <end position="162"/>
    </location>
</feature>
<organism evidence="8 9">
    <name type="scientific">[Candida] anglica</name>
    <dbReference type="NCBI Taxonomy" id="148631"/>
    <lineage>
        <taxon>Eukaryota</taxon>
        <taxon>Fungi</taxon>
        <taxon>Dikarya</taxon>
        <taxon>Ascomycota</taxon>
        <taxon>Saccharomycotina</taxon>
        <taxon>Pichiomycetes</taxon>
        <taxon>Debaryomycetaceae</taxon>
        <taxon>Kurtzmaniella</taxon>
    </lineage>
</organism>
<feature type="domain" description="PH" evidence="6">
    <location>
        <begin position="653"/>
        <end position="777"/>
    </location>
</feature>
<dbReference type="InterPro" id="IPR045188">
    <property type="entry name" value="Boi1/Boi2-like"/>
</dbReference>
<dbReference type="InterPro" id="IPR001660">
    <property type="entry name" value="SAM"/>
</dbReference>
<dbReference type="EMBL" id="OZ004255">
    <property type="protein sequence ID" value="CAK7900026.1"/>
    <property type="molecule type" value="Genomic_DNA"/>
</dbReference>
<dbReference type="InterPro" id="IPR035551">
    <property type="entry name" value="Boi1/2_SH3"/>
</dbReference>
<dbReference type="CDD" id="cd11886">
    <property type="entry name" value="SH3_BOI"/>
    <property type="match status" value="1"/>
</dbReference>
<feature type="compositionally biased region" description="Basic and acidic residues" evidence="4">
    <location>
        <begin position="584"/>
        <end position="604"/>
    </location>
</feature>